<dbReference type="Proteomes" id="UP000190744">
    <property type="component" value="Unassembled WGS sequence"/>
</dbReference>
<dbReference type="EMBL" id="LJBN01000179">
    <property type="protein sequence ID" value="OOQ84564.1"/>
    <property type="molecule type" value="Genomic_DNA"/>
</dbReference>
<accession>A0A1S9RG92</accession>
<dbReference type="SUPFAM" id="SSF54909">
    <property type="entry name" value="Dimeric alpha+beta barrel"/>
    <property type="match status" value="1"/>
</dbReference>
<proteinExistence type="predicted"/>
<evidence type="ECO:0008006" key="3">
    <source>
        <dbReference type="Google" id="ProtNLM"/>
    </source>
</evidence>
<dbReference type="AlphaFoldDB" id="A0A1S9RG92"/>
<reference evidence="2" key="1">
    <citation type="submission" date="2015-09" db="EMBL/GenBank/DDBJ databases">
        <authorList>
            <person name="Fill T.P."/>
            <person name="Baretta J.F."/>
            <person name="de Almeida L.G."/>
            <person name="Rocha M."/>
            <person name="de Souza D.H."/>
            <person name="Malavazi I."/>
            <person name="Cerdeira L.T."/>
            <person name="Hong H."/>
            <person name="Samborskyy M."/>
            <person name="de Vasconcelos A.T."/>
            <person name="Leadlay P."/>
            <person name="Rodrigues-Filho E."/>
        </authorList>
    </citation>
    <scope>NUCLEOTIDE SEQUENCE [LARGE SCALE GENOMIC DNA]</scope>
    <source>
        <strain evidence="2">LaBioMMi 136</strain>
    </source>
</reference>
<name>A0A1S9RG92_PENBI</name>
<evidence type="ECO:0000313" key="2">
    <source>
        <dbReference type="Proteomes" id="UP000190744"/>
    </source>
</evidence>
<dbReference type="Gene3D" id="3.30.70.100">
    <property type="match status" value="2"/>
</dbReference>
<comment type="caution">
    <text evidence="1">The sequence shown here is derived from an EMBL/GenBank/DDBJ whole genome shotgun (WGS) entry which is preliminary data.</text>
</comment>
<gene>
    <name evidence="1" type="ORF">PEBR_30040</name>
</gene>
<dbReference type="InterPro" id="IPR011008">
    <property type="entry name" value="Dimeric_a/b-barrel"/>
</dbReference>
<organism evidence="1 2">
    <name type="scientific">Penicillium brasilianum</name>
    <dbReference type="NCBI Taxonomy" id="104259"/>
    <lineage>
        <taxon>Eukaryota</taxon>
        <taxon>Fungi</taxon>
        <taxon>Dikarya</taxon>
        <taxon>Ascomycota</taxon>
        <taxon>Pezizomycotina</taxon>
        <taxon>Eurotiomycetes</taxon>
        <taxon>Eurotiomycetidae</taxon>
        <taxon>Eurotiales</taxon>
        <taxon>Aspergillaceae</taxon>
        <taxon>Penicillium</taxon>
    </lineage>
</organism>
<evidence type="ECO:0000313" key="1">
    <source>
        <dbReference type="EMBL" id="OOQ84564.1"/>
    </source>
</evidence>
<protein>
    <recommendedName>
        <fullName evidence="3">ABM domain-containing protein</fullName>
    </recommendedName>
</protein>
<sequence>MSEITEIAFAPLKKGINVTDPGSDAYKTLTEEAFRRIKGWKACQSVYWGVEIEDPDKLRLFVNWDSLEAHEEANKDPAYLPAVIPIGSVCSGQHTVYHARFNPYPPTVLAEAPVTEVMTIYFPADYSLDDQKTYDDGMRKFFKACHTHADGFLTSTGGWVHEVQKLEDGEEVKAYVALFGWESVDHHLAFRETIHFNELRENMGQPKDLKKLEVVHVKVTEFKG</sequence>